<comment type="caution">
    <text evidence="3">The sequence shown here is derived from an EMBL/GenBank/DDBJ whole genome shotgun (WGS) entry which is preliminary data.</text>
</comment>
<dbReference type="AlphaFoldDB" id="A0A177U815"/>
<dbReference type="InterPro" id="IPR023168">
    <property type="entry name" value="GatB_Yqey_C_2"/>
</dbReference>
<evidence type="ECO:0000313" key="5">
    <source>
        <dbReference type="Proteomes" id="UP000836402"/>
    </source>
</evidence>
<sequence length="210" mass="22125">MLVPTSTRVLARSAAASPLTCAASSSFSHVRLAQRTFSASARKQDDDAALLESIKSKLKDSMRARDSTSSTVLRSLLSEYQYAQKQPNAASGTGSPASLSVVLQKAAAKRAEAAAQFRAATPSPREDLAEKEDAEAKIIKAFLPEPMSREELEGVVRQVLDSIRGSADGAGVEAKKLVGQVIKGVNAVVDKARVTGGEVSKAVNDILKQS</sequence>
<dbReference type="InterPro" id="IPR019004">
    <property type="entry name" value="YqeY/Aim41"/>
</dbReference>
<comment type="subcellular location">
    <subcellularLocation>
        <location evidence="1">Mitochondrion</location>
    </subcellularLocation>
</comment>
<dbReference type="SUPFAM" id="SSF89095">
    <property type="entry name" value="GatB/YqeY motif"/>
    <property type="match status" value="1"/>
</dbReference>
<evidence type="ECO:0000313" key="4">
    <source>
        <dbReference type="Proteomes" id="UP000077671"/>
    </source>
</evidence>
<dbReference type="Proteomes" id="UP000836402">
    <property type="component" value="Unassembled WGS sequence"/>
</dbReference>
<protein>
    <recommendedName>
        <fullName evidence="1">Altered inheritance of mitochondria protein 41</fullName>
    </recommendedName>
</protein>
<dbReference type="PANTHER" id="PTHR28055">
    <property type="entry name" value="ALTERED INHERITANCE OF MITOCHONDRIA PROTEIN 41, MITOCHONDRIAL"/>
    <property type="match status" value="1"/>
</dbReference>
<name>A0A177U815_9BASI</name>
<dbReference type="Gene3D" id="1.10.1510.10">
    <property type="entry name" value="Uncharacterised protein YqeY/AIM41 PF09424, N-terminal domain"/>
    <property type="match status" value="1"/>
</dbReference>
<evidence type="ECO:0000313" key="3">
    <source>
        <dbReference type="EMBL" id="KAE8257025.1"/>
    </source>
</evidence>
<dbReference type="GO" id="GO:0016884">
    <property type="term" value="F:carbon-nitrogen ligase activity, with glutamine as amido-N-donor"/>
    <property type="evidence" value="ECO:0007669"/>
    <property type="project" value="UniProtKB-UniRule"/>
</dbReference>
<dbReference type="EMBL" id="CAJHJG010001131">
    <property type="protein sequence ID" value="CAD6909334.1"/>
    <property type="molecule type" value="Genomic_DNA"/>
</dbReference>
<evidence type="ECO:0000313" key="2">
    <source>
        <dbReference type="EMBL" id="CAD6909334.1"/>
    </source>
</evidence>
<proteinExistence type="inferred from homology"/>
<dbReference type="Proteomes" id="UP000077671">
    <property type="component" value="Unassembled WGS sequence"/>
</dbReference>
<keyword evidence="5" id="KW-1185">Reference proteome</keyword>
<reference evidence="2" key="3">
    <citation type="submission" date="2020-10" db="EMBL/GenBank/DDBJ databases">
        <authorList>
            <person name="Sedaghatjoo S."/>
        </authorList>
    </citation>
    <scope>NUCLEOTIDE SEQUENCE</scope>
    <source>
        <strain evidence="2">AZH3</strain>
    </source>
</reference>
<dbReference type="Pfam" id="PF09424">
    <property type="entry name" value="YqeY"/>
    <property type="match status" value="1"/>
</dbReference>
<dbReference type="EMBL" id="LWDD02000692">
    <property type="protein sequence ID" value="KAE8257025.1"/>
    <property type="molecule type" value="Genomic_DNA"/>
</dbReference>
<dbReference type="InterPro" id="IPR003789">
    <property type="entry name" value="Asn/Gln_tRNA_amidoTrase-B-like"/>
</dbReference>
<gene>
    <name evidence="1" type="primary">AIM41</name>
    <name evidence="3" type="ORF">A4X03_0g4815</name>
    <name evidence="2" type="ORF">JKIAZH3_G2302</name>
</gene>
<reference evidence="3" key="2">
    <citation type="journal article" date="2019" name="IMA Fungus">
        <title>Genome sequencing and comparison of five Tilletia species to identify candidate genes for the detection of regulated species infecting wheat.</title>
        <authorList>
            <person name="Nguyen H.D.T."/>
            <person name="Sultana T."/>
            <person name="Kesanakurti P."/>
            <person name="Hambleton S."/>
        </authorList>
    </citation>
    <scope>NUCLEOTIDE SEQUENCE</scope>
    <source>
        <strain evidence="3">DAOMC 238032</strain>
    </source>
</reference>
<dbReference type="PANTHER" id="PTHR28055:SF1">
    <property type="entry name" value="ALTERED INHERITANCE OF MITOCHONDRIA PROTEIN 41, MITOCHONDRIAL"/>
    <property type="match status" value="1"/>
</dbReference>
<dbReference type="Gene3D" id="1.10.10.410">
    <property type="match status" value="1"/>
</dbReference>
<dbReference type="GO" id="GO:0005739">
    <property type="term" value="C:mitochondrion"/>
    <property type="evidence" value="ECO:0007669"/>
    <property type="project" value="UniProtKB-SubCell"/>
</dbReference>
<organism evidence="3 4">
    <name type="scientific">Tilletia caries</name>
    <name type="common">wheat bunt fungus</name>
    <dbReference type="NCBI Taxonomy" id="13290"/>
    <lineage>
        <taxon>Eukaryota</taxon>
        <taxon>Fungi</taxon>
        <taxon>Dikarya</taxon>
        <taxon>Basidiomycota</taxon>
        <taxon>Ustilaginomycotina</taxon>
        <taxon>Exobasidiomycetes</taxon>
        <taxon>Tilletiales</taxon>
        <taxon>Tilletiaceae</taxon>
        <taxon>Tilletia</taxon>
    </lineage>
</organism>
<dbReference type="InterPro" id="IPR042184">
    <property type="entry name" value="YqeY/Aim41_N"/>
</dbReference>
<reference evidence="3" key="1">
    <citation type="submission" date="2016-04" db="EMBL/GenBank/DDBJ databases">
        <authorList>
            <person name="Nguyen H.D."/>
            <person name="Kesanakurti P."/>
            <person name="Cullis J."/>
            <person name="Levesque C.A."/>
            <person name="Hambleton S."/>
        </authorList>
    </citation>
    <scope>NUCLEOTIDE SEQUENCE</scope>
    <source>
        <strain evidence="3">DAOMC 238032</strain>
    </source>
</reference>
<keyword evidence="1" id="KW-0496">Mitochondrion</keyword>
<accession>A0A177U815</accession>
<comment type="similarity">
    <text evidence="1">Belongs to the AIM41 family.</text>
</comment>
<evidence type="ECO:0000256" key="1">
    <source>
        <dbReference type="RuleBase" id="RU365099"/>
    </source>
</evidence>